<comment type="caution">
    <text evidence="11">The sequence shown here is derived from an EMBL/GenBank/DDBJ whole genome shotgun (WGS) entry which is preliminary data.</text>
</comment>
<dbReference type="GO" id="GO:0006535">
    <property type="term" value="P:cysteine biosynthetic process from serine"/>
    <property type="evidence" value="ECO:0007669"/>
    <property type="project" value="TreeGrafter"/>
</dbReference>
<dbReference type="GO" id="GO:0004124">
    <property type="term" value="F:cysteine synthase activity"/>
    <property type="evidence" value="ECO:0007669"/>
    <property type="project" value="TreeGrafter"/>
</dbReference>
<protein>
    <recommendedName>
        <fullName evidence="5">homocysteine desulfhydrase</fullName>
        <ecNumber evidence="5">4.4.1.2</ecNumber>
    </recommendedName>
    <alternativeName>
        <fullName evidence="6">Homocysteine desulfhydrase</fullName>
    </alternativeName>
</protein>
<evidence type="ECO:0000256" key="7">
    <source>
        <dbReference type="ARBA" id="ARBA00048780"/>
    </source>
</evidence>
<evidence type="ECO:0000256" key="6">
    <source>
        <dbReference type="ARBA" id="ARBA00047199"/>
    </source>
</evidence>
<evidence type="ECO:0000256" key="5">
    <source>
        <dbReference type="ARBA" id="ARBA00047175"/>
    </source>
</evidence>
<dbReference type="STRING" id="48256.CLHUN_38180"/>
<dbReference type="FunFam" id="3.40.640.10:FF:000046">
    <property type="entry name" value="Cystathionine gamma-lyase"/>
    <property type="match status" value="1"/>
</dbReference>
<name>A0A1V4SG99_RUMHU</name>
<dbReference type="InterPro" id="IPR015424">
    <property type="entry name" value="PyrdxlP-dep_Trfase"/>
</dbReference>
<keyword evidence="11" id="KW-0456">Lyase</keyword>
<dbReference type="GO" id="GO:0030170">
    <property type="term" value="F:pyridoxal phosphate binding"/>
    <property type="evidence" value="ECO:0007669"/>
    <property type="project" value="InterPro"/>
</dbReference>
<evidence type="ECO:0000256" key="4">
    <source>
        <dbReference type="ARBA" id="ARBA00022898"/>
    </source>
</evidence>
<comment type="cofactor">
    <cofactor evidence="1 10">
        <name>pyridoxal 5'-phosphate</name>
        <dbReference type="ChEBI" id="CHEBI:597326"/>
    </cofactor>
</comment>
<dbReference type="GO" id="GO:0003961">
    <property type="term" value="F:O-acetylhomoserine aminocarboxypropyltransferase activity"/>
    <property type="evidence" value="ECO:0007669"/>
    <property type="project" value="TreeGrafter"/>
</dbReference>
<dbReference type="PANTHER" id="PTHR43797">
    <property type="entry name" value="HOMOCYSTEINE/CYSTEINE SYNTHASE"/>
    <property type="match status" value="1"/>
</dbReference>
<evidence type="ECO:0000256" key="1">
    <source>
        <dbReference type="ARBA" id="ARBA00001933"/>
    </source>
</evidence>
<dbReference type="InterPro" id="IPR015422">
    <property type="entry name" value="PyrdxlP-dep_Trfase_small"/>
</dbReference>
<dbReference type="OrthoDB" id="9780685at2"/>
<evidence type="ECO:0000256" key="9">
    <source>
        <dbReference type="PIRSR" id="PIRSR001434-2"/>
    </source>
</evidence>
<dbReference type="Gene3D" id="3.40.640.10">
    <property type="entry name" value="Type I PLP-dependent aspartate aminotransferase-like (Major domain)"/>
    <property type="match status" value="1"/>
</dbReference>
<keyword evidence="12" id="KW-1185">Reference proteome</keyword>
<keyword evidence="4 9" id="KW-0663">Pyridoxal phosphate</keyword>
<dbReference type="AlphaFoldDB" id="A0A1V4SG99"/>
<comment type="catalytic activity">
    <reaction evidence="7">
        <text>L-homocysteine + H2O = 2-oxobutanoate + hydrogen sulfide + NH4(+) + H(+)</text>
        <dbReference type="Rhea" id="RHEA:14501"/>
        <dbReference type="ChEBI" id="CHEBI:15377"/>
        <dbReference type="ChEBI" id="CHEBI:15378"/>
        <dbReference type="ChEBI" id="CHEBI:16763"/>
        <dbReference type="ChEBI" id="CHEBI:28938"/>
        <dbReference type="ChEBI" id="CHEBI:29919"/>
        <dbReference type="ChEBI" id="CHEBI:58199"/>
        <dbReference type="EC" id="4.4.1.2"/>
    </reaction>
    <physiologicalReaction direction="left-to-right" evidence="7">
        <dbReference type="Rhea" id="RHEA:14502"/>
    </physiologicalReaction>
</comment>
<feature type="modified residue" description="N6-(pyridoxal phosphate)lysine" evidence="9">
    <location>
        <position position="203"/>
    </location>
</feature>
<evidence type="ECO:0000313" key="11">
    <source>
        <dbReference type="EMBL" id="OPX42297.1"/>
    </source>
</evidence>
<dbReference type="Gene3D" id="3.90.1150.10">
    <property type="entry name" value="Aspartate Aminotransferase, domain 1"/>
    <property type="match status" value="1"/>
</dbReference>
<dbReference type="GO" id="GO:0019346">
    <property type="term" value="P:transsulfuration"/>
    <property type="evidence" value="ECO:0007669"/>
    <property type="project" value="InterPro"/>
</dbReference>
<evidence type="ECO:0000256" key="8">
    <source>
        <dbReference type="ARBA" id="ARBA00052699"/>
    </source>
</evidence>
<dbReference type="GO" id="GO:0005737">
    <property type="term" value="C:cytoplasm"/>
    <property type="evidence" value="ECO:0007669"/>
    <property type="project" value="TreeGrafter"/>
</dbReference>
<dbReference type="InterPro" id="IPR006235">
    <property type="entry name" value="OAc-hSer/O-AcSer_sulfhydrylase"/>
</dbReference>
<dbReference type="EMBL" id="MZGX01000031">
    <property type="protein sequence ID" value="OPX42297.1"/>
    <property type="molecule type" value="Genomic_DNA"/>
</dbReference>
<gene>
    <name evidence="11" type="primary">mdeA_5</name>
    <name evidence="11" type="ORF">CLHUN_38180</name>
</gene>
<dbReference type="PANTHER" id="PTHR43797:SF2">
    <property type="entry name" value="HOMOCYSTEINE_CYSTEINE SYNTHASE"/>
    <property type="match status" value="1"/>
</dbReference>
<evidence type="ECO:0000256" key="10">
    <source>
        <dbReference type="RuleBase" id="RU362118"/>
    </source>
</evidence>
<evidence type="ECO:0000313" key="12">
    <source>
        <dbReference type="Proteomes" id="UP000191554"/>
    </source>
</evidence>
<dbReference type="Pfam" id="PF01053">
    <property type="entry name" value="Cys_Met_Meta_PP"/>
    <property type="match status" value="1"/>
</dbReference>
<dbReference type="InterPro" id="IPR015421">
    <property type="entry name" value="PyrdxlP-dep_Trfase_major"/>
</dbReference>
<dbReference type="PIRSF" id="PIRSF001434">
    <property type="entry name" value="CGS"/>
    <property type="match status" value="1"/>
</dbReference>
<dbReference type="GO" id="GO:0047982">
    <property type="term" value="F:homocysteine desulfhydrase activity"/>
    <property type="evidence" value="ECO:0007669"/>
    <property type="project" value="UniProtKB-EC"/>
</dbReference>
<dbReference type="GO" id="GO:0018826">
    <property type="term" value="F:methionine gamma-lyase activity"/>
    <property type="evidence" value="ECO:0007669"/>
    <property type="project" value="UniProtKB-EC"/>
</dbReference>
<accession>A0A1V4SG99</accession>
<comment type="similarity">
    <text evidence="2 10">Belongs to the trans-sulfuration enzymes family.</text>
</comment>
<dbReference type="Proteomes" id="UP000191554">
    <property type="component" value="Unassembled WGS sequence"/>
</dbReference>
<proteinExistence type="inferred from homology"/>
<dbReference type="GO" id="GO:0071269">
    <property type="term" value="P:L-homocysteine biosynthetic process"/>
    <property type="evidence" value="ECO:0007669"/>
    <property type="project" value="TreeGrafter"/>
</dbReference>
<dbReference type="RefSeq" id="WP_080066224.1">
    <property type="nucleotide sequence ID" value="NZ_MZGX01000031.1"/>
</dbReference>
<dbReference type="EC" id="4.4.1.2" evidence="5"/>
<keyword evidence="3" id="KW-0808">Transferase</keyword>
<organism evidence="11 12">
    <name type="scientific">Ruminiclostridium hungatei</name>
    <name type="common">Clostridium hungatei</name>
    <dbReference type="NCBI Taxonomy" id="48256"/>
    <lineage>
        <taxon>Bacteria</taxon>
        <taxon>Bacillati</taxon>
        <taxon>Bacillota</taxon>
        <taxon>Clostridia</taxon>
        <taxon>Eubacteriales</taxon>
        <taxon>Oscillospiraceae</taxon>
        <taxon>Ruminiclostridium</taxon>
    </lineage>
</organism>
<dbReference type="SUPFAM" id="SSF53383">
    <property type="entry name" value="PLP-dependent transferases"/>
    <property type="match status" value="1"/>
</dbReference>
<comment type="catalytic activity">
    <reaction evidence="8">
        <text>L-methionine + H2O = methanethiol + 2-oxobutanoate + NH4(+)</text>
        <dbReference type="Rhea" id="RHEA:23800"/>
        <dbReference type="ChEBI" id="CHEBI:15377"/>
        <dbReference type="ChEBI" id="CHEBI:16007"/>
        <dbReference type="ChEBI" id="CHEBI:16763"/>
        <dbReference type="ChEBI" id="CHEBI:28938"/>
        <dbReference type="ChEBI" id="CHEBI:57844"/>
        <dbReference type="EC" id="4.4.1.11"/>
    </reaction>
    <physiologicalReaction direction="left-to-right" evidence="8">
        <dbReference type="Rhea" id="RHEA:23801"/>
    </physiologicalReaction>
</comment>
<evidence type="ECO:0000256" key="2">
    <source>
        <dbReference type="ARBA" id="ARBA00009077"/>
    </source>
</evidence>
<reference evidence="11 12" key="1">
    <citation type="submission" date="2017-03" db="EMBL/GenBank/DDBJ databases">
        <title>Genome sequence of Clostridium hungatei DSM 14427.</title>
        <authorList>
            <person name="Poehlein A."/>
            <person name="Daniel R."/>
        </authorList>
    </citation>
    <scope>NUCLEOTIDE SEQUENCE [LARGE SCALE GENOMIC DNA]</scope>
    <source>
        <strain evidence="11 12">DSM 14427</strain>
    </source>
</reference>
<sequence>MRFNTALLHGEFGADGKTGATTTPIYQSSAFEQETAEKLENVFNGREPGFIYTRIGNPTIDAFERRISFLEGGTGAVACASGMSAATLALLNIVRSGEEIVSGSGIFGGTYSLFGCLEDLGIVTRYAGDNSARSFRENINEKTRAIYIETIGNPKLDVYDIKELAELAHSHGIPLIVDNTVTTPYLVKPLSLGADIVIHSTSKYINGSGNSIGGIIIDGGRFKWDFEKYPSLKPYKKFGNFTYLAKLRKTIFKDFGACMSPFNAYLSSLGLETMALRLDRLCSNALQLAKVLETHSKIKAVNYPGLESSEYHPVAAAQFGDKFGAILTIRVGSRENAFKLINDLKYAYNLSNIGDVRTLVIHPASTIYATNSPVEMERMGVYEDLIRISVGIEDLEDIIADFEQALDKLN</sequence>
<dbReference type="InterPro" id="IPR000277">
    <property type="entry name" value="Cys/Met-Metab_PyrdxlP-dep_enz"/>
</dbReference>
<dbReference type="CDD" id="cd00614">
    <property type="entry name" value="CGS_like"/>
    <property type="match status" value="1"/>
</dbReference>
<evidence type="ECO:0000256" key="3">
    <source>
        <dbReference type="ARBA" id="ARBA00022679"/>
    </source>
</evidence>